<dbReference type="Pfam" id="PF13640">
    <property type="entry name" value="2OG-FeII_Oxy_3"/>
    <property type="match status" value="1"/>
</dbReference>
<evidence type="ECO:0000313" key="8">
    <source>
        <dbReference type="Proteomes" id="UP000184330"/>
    </source>
</evidence>
<evidence type="ECO:0000256" key="1">
    <source>
        <dbReference type="ARBA" id="ARBA00001961"/>
    </source>
</evidence>
<evidence type="ECO:0000256" key="5">
    <source>
        <dbReference type="ARBA" id="ARBA00023004"/>
    </source>
</evidence>
<dbReference type="InterPro" id="IPR006620">
    <property type="entry name" value="Pro_4_hyd_alph"/>
</dbReference>
<name>A0A1L7XVZ4_9HELO</name>
<dbReference type="GO" id="GO:0005506">
    <property type="term" value="F:iron ion binding"/>
    <property type="evidence" value="ECO:0007669"/>
    <property type="project" value="InterPro"/>
</dbReference>
<evidence type="ECO:0000259" key="6">
    <source>
        <dbReference type="SMART" id="SM00702"/>
    </source>
</evidence>
<dbReference type="PANTHER" id="PTHR10869:SF236">
    <property type="entry name" value="PROLYL 4-HYDROXYLASE ALPHA SUBUNIT DOMAIN-CONTAINING PROTEIN"/>
    <property type="match status" value="1"/>
</dbReference>
<comment type="cofactor">
    <cofactor evidence="1">
        <name>L-ascorbate</name>
        <dbReference type="ChEBI" id="CHEBI:38290"/>
    </cofactor>
</comment>
<dbReference type="InterPro" id="IPR044862">
    <property type="entry name" value="Pro_4_hyd_alph_FE2OG_OXY"/>
</dbReference>
<dbReference type="AlphaFoldDB" id="A0A1L7XVZ4"/>
<feature type="domain" description="Prolyl 4-hydroxylase alpha subunit" evidence="6">
    <location>
        <begin position="23"/>
        <end position="200"/>
    </location>
</feature>
<keyword evidence="3" id="KW-0223">Dioxygenase</keyword>
<keyword evidence="4" id="KW-0560">Oxidoreductase</keyword>
<dbReference type="Proteomes" id="UP000184330">
    <property type="component" value="Unassembled WGS sequence"/>
</dbReference>
<accession>A0A1L7XVZ4</accession>
<dbReference type="OrthoDB" id="69177at2759"/>
<keyword evidence="5" id="KW-0408">Iron</keyword>
<keyword evidence="2" id="KW-0479">Metal-binding</keyword>
<gene>
    <name evidence="7" type="ORF">PAC_19087</name>
</gene>
<sequence>MHPNSTSIDMNPIYSLLPLSTGQQIHVVKDLLNEQDCNTIISQHKNLIPSNVTPTTVRDREAFDDPALAELLWSRLESFFMGNGEMSGKVKDDDGCEWEVEGLNERFRLCRYLPGGKFSPHFDGQRFASVDSCSFQTVNIYLNTVPTSNGGATRFLTIPQKVLAQVQPVLGTAAIFRETVWHDGEELRGGEKFLLRTDVM</sequence>
<dbReference type="STRING" id="576137.A0A1L7XVZ4"/>
<proteinExistence type="predicted"/>
<dbReference type="GO" id="GO:0004656">
    <property type="term" value="F:procollagen-proline 4-dioxygenase activity"/>
    <property type="evidence" value="ECO:0007669"/>
    <property type="project" value="TreeGrafter"/>
</dbReference>
<dbReference type="SMART" id="SM00702">
    <property type="entry name" value="P4Hc"/>
    <property type="match status" value="1"/>
</dbReference>
<dbReference type="EMBL" id="FJOG01000066">
    <property type="protein sequence ID" value="CZR69187.1"/>
    <property type="molecule type" value="Genomic_DNA"/>
</dbReference>
<dbReference type="GO" id="GO:0005783">
    <property type="term" value="C:endoplasmic reticulum"/>
    <property type="evidence" value="ECO:0007669"/>
    <property type="project" value="TreeGrafter"/>
</dbReference>
<keyword evidence="8" id="KW-1185">Reference proteome</keyword>
<dbReference type="InterPro" id="IPR045054">
    <property type="entry name" value="P4HA-like"/>
</dbReference>
<dbReference type="PANTHER" id="PTHR10869">
    <property type="entry name" value="PROLYL 4-HYDROXYLASE ALPHA SUBUNIT"/>
    <property type="match status" value="1"/>
</dbReference>
<dbReference type="GO" id="GO:0031418">
    <property type="term" value="F:L-ascorbic acid binding"/>
    <property type="evidence" value="ECO:0007669"/>
    <property type="project" value="InterPro"/>
</dbReference>
<evidence type="ECO:0000313" key="7">
    <source>
        <dbReference type="EMBL" id="CZR69187.1"/>
    </source>
</evidence>
<evidence type="ECO:0000256" key="2">
    <source>
        <dbReference type="ARBA" id="ARBA00022723"/>
    </source>
</evidence>
<evidence type="ECO:0000256" key="3">
    <source>
        <dbReference type="ARBA" id="ARBA00022964"/>
    </source>
</evidence>
<evidence type="ECO:0000256" key="4">
    <source>
        <dbReference type="ARBA" id="ARBA00023002"/>
    </source>
</evidence>
<reference evidence="7 8" key="1">
    <citation type="submission" date="2016-03" db="EMBL/GenBank/DDBJ databases">
        <authorList>
            <person name="Ploux O."/>
        </authorList>
    </citation>
    <scope>NUCLEOTIDE SEQUENCE [LARGE SCALE GENOMIC DNA]</scope>
    <source>
        <strain evidence="7 8">UAMH 11012</strain>
    </source>
</reference>
<dbReference type="Gene3D" id="2.60.120.620">
    <property type="entry name" value="q2cbj1_9rhob like domain"/>
    <property type="match status" value="1"/>
</dbReference>
<organism evidence="7 8">
    <name type="scientific">Phialocephala subalpina</name>
    <dbReference type="NCBI Taxonomy" id="576137"/>
    <lineage>
        <taxon>Eukaryota</taxon>
        <taxon>Fungi</taxon>
        <taxon>Dikarya</taxon>
        <taxon>Ascomycota</taxon>
        <taxon>Pezizomycotina</taxon>
        <taxon>Leotiomycetes</taxon>
        <taxon>Helotiales</taxon>
        <taxon>Mollisiaceae</taxon>
        <taxon>Phialocephala</taxon>
        <taxon>Phialocephala fortinii species complex</taxon>
    </lineage>
</organism>
<protein>
    <recommendedName>
        <fullName evidence="6">Prolyl 4-hydroxylase alpha subunit domain-containing protein</fullName>
    </recommendedName>
</protein>